<dbReference type="AlphaFoldDB" id="A0A9D1DK40"/>
<dbReference type="Pfam" id="PF14198">
    <property type="entry name" value="TnpV"/>
    <property type="match status" value="1"/>
</dbReference>
<proteinExistence type="predicted"/>
<dbReference type="EMBL" id="DVHH01000050">
    <property type="protein sequence ID" value="HIR54327.1"/>
    <property type="molecule type" value="Genomic_DNA"/>
</dbReference>
<comment type="caution">
    <text evidence="1">The sequence shown here is derived from an EMBL/GenBank/DDBJ whole genome shotgun (WGS) entry which is preliminary data.</text>
</comment>
<dbReference type="InterPro" id="IPR026989">
    <property type="entry name" value="TnpV"/>
</dbReference>
<name>A0A9D1DK40_9FIRM</name>
<accession>A0A9D1DK40</accession>
<sequence>MIEITYTTVNGVQLPNLTLPEAEPIGRYGRLRQRYLQEHRPILWNQLLLNGTLWPHLHETEEAAQRRIDLMLPKLAAEAGATEELKAADPMKWTGLMNSCKAQAEEVVLNESIYS</sequence>
<gene>
    <name evidence="1" type="ORF">IAD36_01825</name>
</gene>
<dbReference type="Proteomes" id="UP000824238">
    <property type="component" value="Unassembled WGS sequence"/>
</dbReference>
<reference evidence="1" key="2">
    <citation type="journal article" date="2021" name="PeerJ">
        <title>Extensive microbial diversity within the chicken gut microbiome revealed by metagenomics and culture.</title>
        <authorList>
            <person name="Gilroy R."/>
            <person name="Ravi A."/>
            <person name="Getino M."/>
            <person name="Pursley I."/>
            <person name="Horton D.L."/>
            <person name="Alikhan N.F."/>
            <person name="Baker D."/>
            <person name="Gharbi K."/>
            <person name="Hall N."/>
            <person name="Watson M."/>
            <person name="Adriaenssens E.M."/>
            <person name="Foster-Nyarko E."/>
            <person name="Jarju S."/>
            <person name="Secka A."/>
            <person name="Antonio M."/>
            <person name="Oren A."/>
            <person name="Chaudhuri R.R."/>
            <person name="La Ragione R."/>
            <person name="Hildebrand F."/>
            <person name="Pallen M.J."/>
        </authorList>
    </citation>
    <scope>NUCLEOTIDE SEQUENCE</scope>
    <source>
        <strain evidence="1">ChiGjej3B3-7149</strain>
    </source>
</reference>
<protein>
    <submittedName>
        <fullName evidence="1">TnpV protein</fullName>
    </submittedName>
</protein>
<evidence type="ECO:0000313" key="1">
    <source>
        <dbReference type="EMBL" id="HIR54327.1"/>
    </source>
</evidence>
<evidence type="ECO:0000313" key="2">
    <source>
        <dbReference type="Proteomes" id="UP000824238"/>
    </source>
</evidence>
<organism evidence="1 2">
    <name type="scientific">Candidatus Scatomorpha intestinigallinarum</name>
    <dbReference type="NCBI Taxonomy" id="2840923"/>
    <lineage>
        <taxon>Bacteria</taxon>
        <taxon>Bacillati</taxon>
        <taxon>Bacillota</taxon>
        <taxon>Clostridia</taxon>
        <taxon>Eubacteriales</taxon>
        <taxon>Candidatus Scatomorpha</taxon>
    </lineage>
</organism>
<reference evidence="1" key="1">
    <citation type="submission" date="2020-10" db="EMBL/GenBank/DDBJ databases">
        <authorList>
            <person name="Gilroy R."/>
        </authorList>
    </citation>
    <scope>NUCLEOTIDE SEQUENCE</scope>
    <source>
        <strain evidence="1">ChiGjej3B3-7149</strain>
    </source>
</reference>